<evidence type="ECO:0000259" key="2">
    <source>
        <dbReference type="Pfam" id="PF01895"/>
    </source>
</evidence>
<dbReference type="Pfam" id="PF01895">
    <property type="entry name" value="PhoU"/>
    <property type="match status" value="2"/>
</dbReference>
<dbReference type="Gene3D" id="1.20.58.220">
    <property type="entry name" value="Phosphate transport system protein phou homolog 2, domain 2"/>
    <property type="match status" value="1"/>
</dbReference>
<gene>
    <name evidence="3" type="primary">phoU</name>
    <name evidence="3" type="ORF">AAF454_10730</name>
</gene>
<dbReference type="PANTHER" id="PTHR42930:SF3">
    <property type="entry name" value="PHOSPHATE-SPECIFIC TRANSPORT SYSTEM ACCESSORY PROTEIN PHOU"/>
    <property type="match status" value="1"/>
</dbReference>
<reference evidence="3 4" key="1">
    <citation type="submission" date="2024-04" db="EMBL/GenBank/DDBJ databases">
        <authorList>
            <person name="Wu Y.S."/>
            <person name="Zhang L."/>
        </authorList>
    </citation>
    <scope>NUCLEOTIDE SEQUENCE [LARGE SCALE GENOMIC DNA]</scope>
    <source>
        <strain evidence="3 4">KG-01</strain>
    </source>
</reference>
<evidence type="ECO:0000313" key="3">
    <source>
        <dbReference type="EMBL" id="MEL5988874.1"/>
    </source>
</evidence>
<protein>
    <recommendedName>
        <fullName evidence="1">Phosphate-specific transport system accessory protein PhoU</fullName>
    </recommendedName>
</protein>
<keyword evidence="1" id="KW-0592">Phosphate transport</keyword>
<dbReference type="EMBL" id="JBCEWA010000007">
    <property type="protein sequence ID" value="MEL5988874.1"/>
    <property type="molecule type" value="Genomic_DNA"/>
</dbReference>
<dbReference type="Proteomes" id="UP001398420">
    <property type="component" value="Unassembled WGS sequence"/>
</dbReference>
<keyword evidence="4" id="KW-1185">Reference proteome</keyword>
<keyword evidence="1" id="KW-0963">Cytoplasm</keyword>
<proteinExistence type="inferred from homology"/>
<comment type="subunit">
    <text evidence="1">Homodimer.</text>
</comment>
<dbReference type="RefSeq" id="WP_068452719.1">
    <property type="nucleotide sequence ID" value="NZ_BJOB01000007.1"/>
</dbReference>
<comment type="similarity">
    <text evidence="1">Belongs to the PhoU family.</text>
</comment>
<dbReference type="InterPro" id="IPR038078">
    <property type="entry name" value="PhoU-like_sf"/>
</dbReference>
<dbReference type="InterPro" id="IPR026022">
    <property type="entry name" value="PhoU_dom"/>
</dbReference>
<comment type="caution">
    <text evidence="3">The sequence shown here is derived from an EMBL/GenBank/DDBJ whole genome shotgun (WGS) entry which is preliminary data.</text>
</comment>
<organism evidence="3 4">
    <name type="scientific">Kurthia gibsonii</name>
    <dbReference type="NCBI Taxonomy" id="33946"/>
    <lineage>
        <taxon>Bacteria</taxon>
        <taxon>Bacillati</taxon>
        <taxon>Bacillota</taxon>
        <taxon>Bacilli</taxon>
        <taxon>Bacillales</taxon>
        <taxon>Caryophanaceae</taxon>
        <taxon>Kurthia</taxon>
    </lineage>
</organism>
<comment type="subcellular location">
    <subcellularLocation>
        <location evidence="1">Cytoplasm</location>
    </subcellularLocation>
</comment>
<keyword evidence="1" id="KW-0813">Transport</keyword>
<evidence type="ECO:0000313" key="4">
    <source>
        <dbReference type="Proteomes" id="UP001398420"/>
    </source>
</evidence>
<comment type="function">
    <text evidence="1">Plays a role in the regulation of phosphate uptake.</text>
</comment>
<dbReference type="GeneID" id="97820602"/>
<sequence length="219" mass="24978">MVVREKYEQHLVDLNQLLIDLCEMAIRAFDKSVDTFLEKDINQAMMILEQDQFMNRLEQHIQDEAILLITKQQPVATDLRRIMMIVSAASDMERIGDHAVNIAKETIRLGDANLHYSVEKVEKLRLLTKTMLEDMLAALATEDLPLAKAISKRDDEIDQLYGEAIVELVESAKESGAKLEQIIQLSFICKSIERIGDYTTNLAEGLFFLLKGTHRELNS</sequence>
<dbReference type="PANTHER" id="PTHR42930">
    <property type="entry name" value="PHOSPHATE-SPECIFIC TRANSPORT SYSTEM ACCESSORY PROTEIN PHOU"/>
    <property type="match status" value="1"/>
</dbReference>
<feature type="domain" description="PhoU" evidence="2">
    <location>
        <begin position="19"/>
        <end position="105"/>
    </location>
</feature>
<feature type="domain" description="PhoU" evidence="2">
    <location>
        <begin position="123"/>
        <end position="204"/>
    </location>
</feature>
<dbReference type="InterPro" id="IPR028366">
    <property type="entry name" value="PhoU"/>
</dbReference>
<dbReference type="PIRSF" id="PIRSF003107">
    <property type="entry name" value="PhoU"/>
    <property type="match status" value="1"/>
</dbReference>
<dbReference type="SUPFAM" id="SSF109755">
    <property type="entry name" value="PhoU-like"/>
    <property type="match status" value="1"/>
</dbReference>
<dbReference type="NCBIfam" id="TIGR02135">
    <property type="entry name" value="phoU_full"/>
    <property type="match status" value="1"/>
</dbReference>
<accession>A0ABU9LN27</accession>
<evidence type="ECO:0000256" key="1">
    <source>
        <dbReference type="PIRNR" id="PIRNR003107"/>
    </source>
</evidence>
<name>A0ABU9LN27_9BACL</name>